<sequence>MATDFFNYIYLLCYKFFIFLSCKTKYEEEEEVVNIMIR</sequence>
<protein>
    <submittedName>
        <fullName evidence="1">Uncharacterized protein</fullName>
    </submittedName>
</protein>
<evidence type="ECO:0000313" key="1">
    <source>
        <dbReference type="EMBL" id="QHT13420.1"/>
    </source>
</evidence>
<organism evidence="1">
    <name type="scientific">viral metagenome</name>
    <dbReference type="NCBI Taxonomy" id="1070528"/>
    <lineage>
        <taxon>unclassified sequences</taxon>
        <taxon>metagenomes</taxon>
        <taxon>organismal metagenomes</taxon>
    </lineage>
</organism>
<accession>A0A6C0DAL1</accession>
<proteinExistence type="predicted"/>
<name>A0A6C0DAL1_9ZZZZ</name>
<dbReference type="EMBL" id="MN739568">
    <property type="protein sequence ID" value="QHT13420.1"/>
    <property type="molecule type" value="Genomic_DNA"/>
</dbReference>
<dbReference type="AlphaFoldDB" id="A0A6C0DAL1"/>
<reference evidence="1" key="1">
    <citation type="journal article" date="2020" name="Nature">
        <title>Giant virus diversity and host interactions through global metagenomics.</title>
        <authorList>
            <person name="Schulz F."/>
            <person name="Roux S."/>
            <person name="Paez-Espino D."/>
            <person name="Jungbluth S."/>
            <person name="Walsh D.A."/>
            <person name="Denef V.J."/>
            <person name="McMahon K.D."/>
            <person name="Konstantinidis K.T."/>
            <person name="Eloe-Fadrosh E.A."/>
            <person name="Kyrpides N.C."/>
            <person name="Woyke T."/>
        </authorList>
    </citation>
    <scope>NUCLEOTIDE SEQUENCE</scope>
    <source>
        <strain evidence="1">GVMAG-M-3300023174-131</strain>
    </source>
</reference>